<gene>
    <name evidence="9" type="ORF">Purlil1_10647</name>
</gene>
<keyword evidence="3 6" id="KW-0479">Metal-binding</keyword>
<evidence type="ECO:0000256" key="3">
    <source>
        <dbReference type="ARBA" id="ARBA00022723"/>
    </source>
</evidence>
<reference evidence="9 10" key="1">
    <citation type="journal article" date="2024" name="Microbiol. Resour. Announc.">
        <title>Genome annotations for the ascomycete fungi Trichoderma harzianum, Trichoderma aggressivum, and Purpureocillium lilacinum.</title>
        <authorList>
            <person name="Beijen E.P.W."/>
            <person name="Ohm R.A."/>
        </authorList>
    </citation>
    <scope>NUCLEOTIDE SEQUENCE [LARGE SCALE GENOMIC DNA]</scope>
    <source>
        <strain evidence="9 10">CBS 150709</strain>
    </source>
</reference>
<feature type="region of interest" description="Disordered" evidence="7">
    <location>
        <begin position="27"/>
        <end position="47"/>
    </location>
</feature>
<feature type="transmembrane region" description="Helical" evidence="8">
    <location>
        <begin position="140"/>
        <end position="159"/>
    </location>
</feature>
<evidence type="ECO:0000256" key="1">
    <source>
        <dbReference type="ARBA" id="ARBA00001971"/>
    </source>
</evidence>
<keyword evidence="8" id="KW-0812">Transmembrane</keyword>
<protein>
    <recommendedName>
        <fullName evidence="11">Prostacyclin synthase</fullName>
    </recommendedName>
</protein>
<comment type="similarity">
    <text evidence="2 6">Belongs to the cytochrome P450 family.</text>
</comment>
<sequence>MRPAELAIEGSVACALSASAIDVTGRGRRNAMPLGRASHTPSTPNDGTVHCHGLATASVASGRRFTLSAYIVVGPPGAAAEVDKWETTPTCPPPPSQGIKMNGTSILWQPFDAAVTLVAGSPTRRLDGTAWHLSICKTPFYIFVVSVLFILSVAVWLHALPSPGSYDPREPPLLRPKLPFLGHIINIVRFQGEFHSILRKANPSMSLATLPMLSGKAYAIFDPNLIHVVLRSKSATFEPYIFSLVQTTFDLSDEAFTKVIEDEKLLPDLTDAFHLGFQVKPLRKMTRRFLATISSKLNTIGSDSQTTHVFNAGRERALQGGLEVENLYLWCRDLMTVSTTKALYGNSDPFSKDLRLISVLWEFENAIPSFLVSSYPSITMPRGFRARRLLHQVMTKYYSEKRDVVDPTTSLLIAQRADTLRRHGFNGEEIAKMETIQAVIATTNAIPTFFWLLIFVLSRPELLTQMRTEIEGALNFEPVAAQGDSPDNHRVATLDVSQFEHQLPLMTSCYRETLRLINHSVSMRRVTSDISLTAADGKTYVLKEGVDVQMPAGVTHGDTNIWGPDAGEFRAERFLPEARVSGAQTPPRSSRAERCRKAAFFPFGGGKHLCPGRNLAFEEIMGFMALMLLRMDLEPMGMRFEDIKMEGARLTAPSCKPVNNGAGLGARLKKRDGWENTTIAIKCG</sequence>
<evidence type="ECO:0000256" key="2">
    <source>
        <dbReference type="ARBA" id="ARBA00010617"/>
    </source>
</evidence>
<keyword evidence="8" id="KW-0472">Membrane</keyword>
<dbReference type="PROSITE" id="PS00086">
    <property type="entry name" value="CYTOCHROME_P450"/>
    <property type="match status" value="1"/>
</dbReference>
<dbReference type="PANTHER" id="PTHR47582">
    <property type="entry name" value="P450, PUTATIVE (EUROFUNG)-RELATED"/>
    <property type="match status" value="1"/>
</dbReference>
<comment type="cofactor">
    <cofactor evidence="1">
        <name>heme</name>
        <dbReference type="ChEBI" id="CHEBI:30413"/>
    </cofactor>
</comment>
<dbReference type="InterPro" id="IPR017972">
    <property type="entry name" value="Cyt_P450_CS"/>
</dbReference>
<dbReference type="Pfam" id="PF00067">
    <property type="entry name" value="p450"/>
    <property type="match status" value="1"/>
</dbReference>
<dbReference type="InterPro" id="IPR001128">
    <property type="entry name" value="Cyt_P450"/>
</dbReference>
<evidence type="ECO:0000313" key="10">
    <source>
        <dbReference type="Proteomes" id="UP001287286"/>
    </source>
</evidence>
<evidence type="ECO:0000256" key="7">
    <source>
        <dbReference type="SAM" id="MobiDB-lite"/>
    </source>
</evidence>
<dbReference type="Proteomes" id="UP001287286">
    <property type="component" value="Unassembled WGS sequence"/>
</dbReference>
<dbReference type="SUPFAM" id="SSF48264">
    <property type="entry name" value="Cytochrome P450"/>
    <property type="match status" value="1"/>
</dbReference>
<evidence type="ECO:0000256" key="4">
    <source>
        <dbReference type="ARBA" id="ARBA00023004"/>
    </source>
</evidence>
<keyword evidence="5 6" id="KW-0503">Monooxygenase</keyword>
<evidence type="ECO:0000256" key="6">
    <source>
        <dbReference type="RuleBase" id="RU000461"/>
    </source>
</evidence>
<dbReference type="PRINTS" id="PR00465">
    <property type="entry name" value="EP450IV"/>
</dbReference>
<organism evidence="9 10">
    <name type="scientific">Purpureocillium lilacinum</name>
    <name type="common">Paecilomyces lilacinus</name>
    <dbReference type="NCBI Taxonomy" id="33203"/>
    <lineage>
        <taxon>Eukaryota</taxon>
        <taxon>Fungi</taxon>
        <taxon>Dikarya</taxon>
        <taxon>Ascomycota</taxon>
        <taxon>Pezizomycotina</taxon>
        <taxon>Sordariomycetes</taxon>
        <taxon>Hypocreomycetidae</taxon>
        <taxon>Hypocreales</taxon>
        <taxon>Ophiocordycipitaceae</taxon>
        <taxon>Purpureocillium</taxon>
    </lineage>
</organism>
<keyword evidence="4 6" id="KW-0408">Iron</keyword>
<keyword evidence="10" id="KW-1185">Reference proteome</keyword>
<accession>A0ABR0BLW9</accession>
<comment type="caution">
    <text evidence="9">The sequence shown here is derived from an EMBL/GenBank/DDBJ whole genome shotgun (WGS) entry which is preliminary data.</text>
</comment>
<name>A0ABR0BLW9_PURLI</name>
<dbReference type="InterPro" id="IPR002403">
    <property type="entry name" value="Cyt_P450_E_grp-IV"/>
</dbReference>
<dbReference type="CDD" id="cd11040">
    <property type="entry name" value="CYP7_CYP8-like"/>
    <property type="match status" value="1"/>
</dbReference>
<dbReference type="PANTHER" id="PTHR47582:SF1">
    <property type="entry name" value="P450, PUTATIVE (EUROFUNG)-RELATED"/>
    <property type="match status" value="1"/>
</dbReference>
<keyword evidence="6" id="KW-0349">Heme</keyword>
<proteinExistence type="inferred from homology"/>
<dbReference type="InterPro" id="IPR036396">
    <property type="entry name" value="Cyt_P450_sf"/>
</dbReference>
<dbReference type="InterPro" id="IPR053007">
    <property type="entry name" value="CYP450_monoxygenase_sec-met"/>
</dbReference>
<keyword evidence="6" id="KW-0560">Oxidoreductase</keyword>
<evidence type="ECO:0000256" key="5">
    <source>
        <dbReference type="ARBA" id="ARBA00023033"/>
    </source>
</evidence>
<evidence type="ECO:0008006" key="11">
    <source>
        <dbReference type="Google" id="ProtNLM"/>
    </source>
</evidence>
<evidence type="ECO:0000313" key="9">
    <source>
        <dbReference type="EMBL" id="KAK4083410.1"/>
    </source>
</evidence>
<keyword evidence="8" id="KW-1133">Transmembrane helix</keyword>
<dbReference type="Gene3D" id="1.10.630.10">
    <property type="entry name" value="Cytochrome P450"/>
    <property type="match status" value="1"/>
</dbReference>
<dbReference type="EMBL" id="JAWRVI010000056">
    <property type="protein sequence ID" value="KAK4083410.1"/>
    <property type="molecule type" value="Genomic_DNA"/>
</dbReference>
<evidence type="ECO:0000256" key="8">
    <source>
        <dbReference type="SAM" id="Phobius"/>
    </source>
</evidence>